<evidence type="ECO:0000256" key="1">
    <source>
        <dbReference type="SAM" id="MobiDB-lite"/>
    </source>
</evidence>
<dbReference type="RefSeq" id="WP_345410215.1">
    <property type="nucleotide sequence ID" value="NZ_BAAAXS010000002.1"/>
</dbReference>
<keyword evidence="3" id="KW-1185">Reference proteome</keyword>
<feature type="region of interest" description="Disordered" evidence="1">
    <location>
        <begin position="24"/>
        <end position="51"/>
    </location>
</feature>
<comment type="caution">
    <text evidence="2">The sequence shown here is derived from an EMBL/GenBank/DDBJ whole genome shotgun (WGS) entry which is preliminary data.</text>
</comment>
<evidence type="ECO:0000313" key="2">
    <source>
        <dbReference type="EMBL" id="MFB9476863.1"/>
    </source>
</evidence>
<proteinExistence type="predicted"/>
<sequence length="51" mass="5751">MPQQNSSKTTPADVFRVGQTTYQRVYDAPGGGQTSDKKDENRLGSRMRRPH</sequence>
<protein>
    <submittedName>
        <fullName evidence="2">Uncharacterized protein</fullName>
    </submittedName>
</protein>
<accession>A0ABV5P2S1</accession>
<name>A0ABV5P2S1_9ACTN</name>
<organism evidence="2 3">
    <name type="scientific">Nonomuraea salmonea</name>
    <dbReference type="NCBI Taxonomy" id="46181"/>
    <lineage>
        <taxon>Bacteria</taxon>
        <taxon>Bacillati</taxon>
        <taxon>Actinomycetota</taxon>
        <taxon>Actinomycetes</taxon>
        <taxon>Streptosporangiales</taxon>
        <taxon>Streptosporangiaceae</taxon>
        <taxon>Nonomuraea</taxon>
    </lineage>
</organism>
<gene>
    <name evidence="2" type="ORF">ACFFR3_45865</name>
</gene>
<evidence type="ECO:0000313" key="3">
    <source>
        <dbReference type="Proteomes" id="UP001589568"/>
    </source>
</evidence>
<dbReference type="EMBL" id="JBHMCF010000057">
    <property type="protein sequence ID" value="MFB9476863.1"/>
    <property type="molecule type" value="Genomic_DNA"/>
</dbReference>
<dbReference type="Proteomes" id="UP001589568">
    <property type="component" value="Unassembled WGS sequence"/>
</dbReference>
<reference evidence="2 3" key="1">
    <citation type="submission" date="2024-09" db="EMBL/GenBank/DDBJ databases">
        <authorList>
            <person name="Sun Q."/>
            <person name="Mori K."/>
        </authorList>
    </citation>
    <scope>NUCLEOTIDE SEQUENCE [LARGE SCALE GENOMIC DNA]</scope>
    <source>
        <strain evidence="2 3">JCM 3324</strain>
    </source>
</reference>